<evidence type="ECO:0000313" key="2">
    <source>
        <dbReference type="EMBL" id="KAI5425313.1"/>
    </source>
</evidence>
<feature type="compositionally biased region" description="Polar residues" evidence="1">
    <location>
        <begin position="338"/>
        <end position="356"/>
    </location>
</feature>
<evidence type="ECO:0000313" key="3">
    <source>
        <dbReference type="Proteomes" id="UP001058974"/>
    </source>
</evidence>
<evidence type="ECO:0000256" key="1">
    <source>
        <dbReference type="SAM" id="MobiDB-lite"/>
    </source>
</evidence>
<dbReference type="PANTHER" id="PTHR47471">
    <property type="entry name" value="GYF DOMAIN-CONTAINING PROTEIN"/>
    <property type="match status" value="1"/>
</dbReference>
<dbReference type="Proteomes" id="UP001058974">
    <property type="component" value="Chromosome 3"/>
</dbReference>
<feature type="region of interest" description="Disordered" evidence="1">
    <location>
        <begin position="333"/>
        <end position="356"/>
    </location>
</feature>
<dbReference type="Gramene" id="Psat03G0120100-T1">
    <property type="protein sequence ID" value="KAI5425313.1"/>
    <property type="gene ID" value="KIW84_031201"/>
</dbReference>
<accession>A0A9D4XRT5</accession>
<keyword evidence="3" id="KW-1185">Reference proteome</keyword>
<dbReference type="EMBL" id="JAMSHJ010000003">
    <property type="protein sequence ID" value="KAI5425313.1"/>
    <property type="molecule type" value="Genomic_DNA"/>
</dbReference>
<reference evidence="2 3" key="1">
    <citation type="journal article" date="2022" name="Nat. Genet.">
        <title>Improved pea reference genome and pan-genome highlight genomic features and evolutionary characteristics.</title>
        <authorList>
            <person name="Yang T."/>
            <person name="Liu R."/>
            <person name="Luo Y."/>
            <person name="Hu S."/>
            <person name="Wang D."/>
            <person name="Wang C."/>
            <person name="Pandey M.K."/>
            <person name="Ge S."/>
            <person name="Xu Q."/>
            <person name="Li N."/>
            <person name="Li G."/>
            <person name="Huang Y."/>
            <person name="Saxena R.K."/>
            <person name="Ji Y."/>
            <person name="Li M."/>
            <person name="Yan X."/>
            <person name="He Y."/>
            <person name="Liu Y."/>
            <person name="Wang X."/>
            <person name="Xiang C."/>
            <person name="Varshney R.K."/>
            <person name="Ding H."/>
            <person name="Gao S."/>
            <person name="Zong X."/>
        </authorList>
    </citation>
    <scope>NUCLEOTIDE SEQUENCE [LARGE SCALE GENOMIC DNA]</scope>
    <source>
        <strain evidence="2 3">cv. Zhongwan 6</strain>
    </source>
</reference>
<name>A0A9D4XRT5_PEA</name>
<proteinExistence type="predicted"/>
<dbReference type="PANTHER" id="PTHR47471:SF1">
    <property type="entry name" value="PROTEIN ESSENTIAL FOR POTEXVIRUS ACCUMULATION 1"/>
    <property type="match status" value="1"/>
</dbReference>
<comment type="caution">
    <text evidence="2">The sequence shown here is derived from an EMBL/GenBank/DDBJ whole genome shotgun (WGS) entry which is preliminary data.</text>
</comment>
<protein>
    <submittedName>
        <fullName evidence="2">Uncharacterized protein</fullName>
    </submittedName>
</protein>
<organism evidence="2 3">
    <name type="scientific">Pisum sativum</name>
    <name type="common">Garden pea</name>
    <name type="synonym">Lathyrus oleraceus</name>
    <dbReference type="NCBI Taxonomy" id="3888"/>
    <lineage>
        <taxon>Eukaryota</taxon>
        <taxon>Viridiplantae</taxon>
        <taxon>Streptophyta</taxon>
        <taxon>Embryophyta</taxon>
        <taxon>Tracheophyta</taxon>
        <taxon>Spermatophyta</taxon>
        <taxon>Magnoliopsida</taxon>
        <taxon>eudicotyledons</taxon>
        <taxon>Gunneridae</taxon>
        <taxon>Pentapetalae</taxon>
        <taxon>rosids</taxon>
        <taxon>fabids</taxon>
        <taxon>Fabales</taxon>
        <taxon>Fabaceae</taxon>
        <taxon>Papilionoideae</taxon>
        <taxon>50 kb inversion clade</taxon>
        <taxon>NPAAA clade</taxon>
        <taxon>Hologalegina</taxon>
        <taxon>IRL clade</taxon>
        <taxon>Fabeae</taxon>
        <taxon>Lathyrus</taxon>
    </lineage>
</organism>
<sequence>MSRIGPQKSLISHLNLFLLMSDNNNSAGGTLLNAVSESGEHTKPAQHVALVIVVSSAASLLAGQVGTDVGVKPVEQHIEENAVLEIADHQDVSVTRNITETILSGDSVAVGSVSTHNAEVAAGQAWKPAPSVKAKSLLEIQLEEQRKAQTETLVSDVAASVNSVSLATPWAGVVSYPDLVKVSGESHAGDTTEYPVNSQTSQNMKSKKSPLQDLLAEDRVWDNSFVMLTFYWQQVIQLTKASQSSQVKSCSKPRQNRVKKKAHKPFHQVYCGILSFCTQSSPSAHAHPPLLWELHHPKLHTAELSHHFNLLFHLGSSTTFTVPTSDHPRRIFNHRNRFTTPSPSTINISPESLQER</sequence>
<dbReference type="AlphaFoldDB" id="A0A9D4XRT5"/>
<gene>
    <name evidence="2" type="ORF">KIW84_031201</name>
</gene>